<dbReference type="Proteomes" id="UP001281147">
    <property type="component" value="Unassembled WGS sequence"/>
</dbReference>
<organism evidence="1 2">
    <name type="scientific">Vermiconidia calcicola</name>
    <dbReference type="NCBI Taxonomy" id="1690605"/>
    <lineage>
        <taxon>Eukaryota</taxon>
        <taxon>Fungi</taxon>
        <taxon>Dikarya</taxon>
        <taxon>Ascomycota</taxon>
        <taxon>Pezizomycotina</taxon>
        <taxon>Dothideomycetes</taxon>
        <taxon>Dothideomycetidae</taxon>
        <taxon>Mycosphaerellales</taxon>
        <taxon>Extremaceae</taxon>
        <taxon>Vermiconidia</taxon>
    </lineage>
</organism>
<protein>
    <submittedName>
        <fullName evidence="1">NADPH-dependent 1-acyl dihydroxyacetone phosphate reductase</fullName>
        <ecNumber evidence="1">1.1.1.101</ecNumber>
    </submittedName>
</protein>
<comment type="caution">
    <text evidence="1">The sequence shown here is derived from an EMBL/GenBank/DDBJ whole genome shotgun (WGS) entry which is preliminary data.</text>
</comment>
<accession>A0ACC3MG61</accession>
<proteinExistence type="predicted"/>
<dbReference type="EC" id="1.1.1.101" evidence="1"/>
<keyword evidence="2" id="KW-1185">Reference proteome</keyword>
<sequence>MTKTVLVTGCTPGGIGHALAREFKSQGLRVFATARKAASISDLAEFGIETCSLEVTDADSIAALKSEIASRTGGTLDILVNNAGLNYTVPALDVDIEGIRTTFEANVFGVMRMCQAFAPLLIEAKGTIVQIGSLAAKIPYAFGSVYGASKAALHSYSDTLRVELAPFDVRVVTVVTGGVISNISRTHRTLSQDSLYLPLGEEYEMRQYQSQANGMPNELYARSVVHQVLTKPSRDTIWEGGKSWVTWFVSTFFPRWVMDKVMTRMFNLWKLKANATKKIQ</sequence>
<name>A0ACC3MG61_9PEZI</name>
<dbReference type="EMBL" id="JAUTXU010000297">
    <property type="protein sequence ID" value="KAK3686892.1"/>
    <property type="molecule type" value="Genomic_DNA"/>
</dbReference>
<reference evidence="1" key="1">
    <citation type="submission" date="2023-07" db="EMBL/GenBank/DDBJ databases">
        <title>Black Yeasts Isolated from many extreme environments.</title>
        <authorList>
            <person name="Coleine C."/>
            <person name="Stajich J.E."/>
            <person name="Selbmann L."/>
        </authorList>
    </citation>
    <scope>NUCLEOTIDE SEQUENCE</scope>
    <source>
        <strain evidence="1">CCFEE 5714</strain>
    </source>
</reference>
<gene>
    <name evidence="1" type="primary">AYR1_2</name>
    <name evidence="1" type="ORF">LTR37_019376</name>
</gene>
<keyword evidence="1" id="KW-0560">Oxidoreductase</keyword>
<evidence type="ECO:0000313" key="2">
    <source>
        <dbReference type="Proteomes" id="UP001281147"/>
    </source>
</evidence>
<evidence type="ECO:0000313" key="1">
    <source>
        <dbReference type="EMBL" id="KAK3686892.1"/>
    </source>
</evidence>